<dbReference type="SMART" id="SM00343">
    <property type="entry name" value="ZnF_C2HC"/>
    <property type="match status" value="2"/>
</dbReference>
<organism evidence="4">
    <name type="scientific">Amphora coffeiformis</name>
    <dbReference type="NCBI Taxonomy" id="265554"/>
    <lineage>
        <taxon>Eukaryota</taxon>
        <taxon>Sar</taxon>
        <taxon>Stramenopiles</taxon>
        <taxon>Ochrophyta</taxon>
        <taxon>Bacillariophyta</taxon>
        <taxon>Bacillariophyceae</taxon>
        <taxon>Bacillariophycidae</taxon>
        <taxon>Thalassiophysales</taxon>
        <taxon>Catenulaceae</taxon>
        <taxon>Amphora</taxon>
    </lineage>
</organism>
<reference evidence="4" key="1">
    <citation type="submission" date="2021-01" db="EMBL/GenBank/DDBJ databases">
        <authorList>
            <person name="Corre E."/>
            <person name="Pelletier E."/>
            <person name="Niang G."/>
            <person name="Scheremetjew M."/>
            <person name="Finn R."/>
            <person name="Kale V."/>
            <person name="Holt S."/>
            <person name="Cochrane G."/>
            <person name="Meng A."/>
            <person name="Brown T."/>
            <person name="Cohen L."/>
        </authorList>
    </citation>
    <scope>NUCLEOTIDE SEQUENCE</scope>
    <source>
        <strain evidence="4">CCMP127</strain>
    </source>
</reference>
<evidence type="ECO:0000256" key="2">
    <source>
        <dbReference type="SAM" id="MobiDB-lite"/>
    </source>
</evidence>
<dbReference type="EMBL" id="HBIM01014526">
    <property type="protein sequence ID" value="CAE0414368.1"/>
    <property type="molecule type" value="Transcribed_RNA"/>
</dbReference>
<protein>
    <recommendedName>
        <fullName evidence="3">CCHC-type domain-containing protein</fullName>
    </recommendedName>
</protein>
<dbReference type="SUPFAM" id="SSF57756">
    <property type="entry name" value="Retrovirus zinc finger-like domains"/>
    <property type="match status" value="1"/>
</dbReference>
<dbReference type="GO" id="GO:0003676">
    <property type="term" value="F:nucleic acid binding"/>
    <property type="evidence" value="ECO:0007669"/>
    <property type="project" value="InterPro"/>
</dbReference>
<dbReference type="Gene3D" id="4.10.60.10">
    <property type="entry name" value="Zinc finger, CCHC-type"/>
    <property type="match status" value="2"/>
</dbReference>
<dbReference type="AlphaFoldDB" id="A0A7S3L8V9"/>
<feature type="region of interest" description="Disordered" evidence="2">
    <location>
        <begin position="92"/>
        <end position="119"/>
    </location>
</feature>
<sequence length="169" mass="18811">MEQGGGAAWTRLYKPLRVAFQYQRVRAPHYLGMEAKVTAEWMLKHGINNVRGAMYCETRDYTLADLDALTGFLGHFLDLSYREVSFVLRQSLPDHRPSSSSSSCATAGGRRKFPSNTRKRAMSHRDKCFSCGERGHWAVNCPNVPNAAEKCFACGETGHYAADCPNNGS</sequence>
<proteinExistence type="predicted"/>
<evidence type="ECO:0000259" key="3">
    <source>
        <dbReference type="PROSITE" id="PS50158"/>
    </source>
</evidence>
<dbReference type="InterPro" id="IPR036875">
    <property type="entry name" value="Znf_CCHC_sf"/>
</dbReference>
<evidence type="ECO:0000313" key="4">
    <source>
        <dbReference type="EMBL" id="CAE0414368.1"/>
    </source>
</evidence>
<accession>A0A7S3L8V9</accession>
<feature type="domain" description="CCHC-type" evidence="3">
    <location>
        <begin position="127"/>
        <end position="143"/>
    </location>
</feature>
<feature type="domain" description="CCHC-type" evidence="3">
    <location>
        <begin position="150"/>
        <end position="166"/>
    </location>
</feature>
<name>A0A7S3L8V9_9STRA</name>
<keyword evidence="1" id="KW-0862">Zinc</keyword>
<evidence type="ECO:0000256" key="1">
    <source>
        <dbReference type="PROSITE-ProRule" id="PRU00047"/>
    </source>
</evidence>
<dbReference type="PANTHER" id="PTHR23002">
    <property type="entry name" value="ZINC FINGER CCHC DOMAIN CONTAINING PROTEIN"/>
    <property type="match status" value="1"/>
</dbReference>
<keyword evidence="1" id="KW-0863">Zinc-finger</keyword>
<dbReference type="InterPro" id="IPR051714">
    <property type="entry name" value="Znf_CCHC_NABP"/>
</dbReference>
<dbReference type="GO" id="GO:0008270">
    <property type="term" value="F:zinc ion binding"/>
    <property type="evidence" value="ECO:0007669"/>
    <property type="project" value="UniProtKB-KW"/>
</dbReference>
<gene>
    <name evidence="4" type="ORF">ACOF00016_LOCUS11611</name>
</gene>
<dbReference type="InterPro" id="IPR001878">
    <property type="entry name" value="Znf_CCHC"/>
</dbReference>
<dbReference type="PROSITE" id="PS50158">
    <property type="entry name" value="ZF_CCHC"/>
    <property type="match status" value="2"/>
</dbReference>
<keyword evidence="1" id="KW-0479">Metal-binding</keyword>
<feature type="compositionally biased region" description="Basic residues" evidence="2">
    <location>
        <begin position="109"/>
        <end position="119"/>
    </location>
</feature>
<dbReference type="Pfam" id="PF00098">
    <property type="entry name" value="zf-CCHC"/>
    <property type="match status" value="2"/>
</dbReference>